<gene>
    <name evidence="1" type="ORF">DPMN_121266</name>
</gene>
<proteinExistence type="predicted"/>
<dbReference type="AlphaFoldDB" id="A0A9D4JSY3"/>
<evidence type="ECO:0000313" key="1">
    <source>
        <dbReference type="EMBL" id="KAH3819528.1"/>
    </source>
</evidence>
<sequence length="65" mass="7667">MLFSRVEITTSISWSDEDIVEQLLAHFVSLATLWLSRFYLRGITIPQLMPRNSRLYTYCSCEHVQ</sequence>
<reference evidence="1" key="2">
    <citation type="submission" date="2020-11" db="EMBL/GenBank/DDBJ databases">
        <authorList>
            <person name="McCartney M.A."/>
            <person name="Auch B."/>
            <person name="Kono T."/>
            <person name="Mallez S."/>
            <person name="Becker A."/>
            <person name="Gohl D.M."/>
            <person name="Silverstein K.A.T."/>
            <person name="Koren S."/>
            <person name="Bechman K.B."/>
            <person name="Herman A."/>
            <person name="Abrahante J.E."/>
            <person name="Garbe J."/>
        </authorList>
    </citation>
    <scope>NUCLEOTIDE SEQUENCE</scope>
    <source>
        <strain evidence="1">Duluth1</strain>
        <tissue evidence="1">Whole animal</tissue>
    </source>
</reference>
<protein>
    <submittedName>
        <fullName evidence="1">Uncharacterized protein</fullName>
    </submittedName>
</protein>
<keyword evidence="2" id="KW-1185">Reference proteome</keyword>
<dbReference type="EMBL" id="JAIWYP010000005">
    <property type="protein sequence ID" value="KAH3819528.1"/>
    <property type="molecule type" value="Genomic_DNA"/>
</dbReference>
<accession>A0A9D4JSY3</accession>
<reference evidence="1" key="1">
    <citation type="journal article" date="2019" name="bioRxiv">
        <title>The Genome of the Zebra Mussel, Dreissena polymorpha: A Resource for Invasive Species Research.</title>
        <authorList>
            <person name="McCartney M.A."/>
            <person name="Auch B."/>
            <person name="Kono T."/>
            <person name="Mallez S."/>
            <person name="Zhang Y."/>
            <person name="Obille A."/>
            <person name="Becker A."/>
            <person name="Abrahante J.E."/>
            <person name="Garbe J."/>
            <person name="Badalamenti J.P."/>
            <person name="Herman A."/>
            <person name="Mangelson H."/>
            <person name="Liachko I."/>
            <person name="Sullivan S."/>
            <person name="Sone E.D."/>
            <person name="Koren S."/>
            <person name="Silverstein K.A.T."/>
            <person name="Beckman K.B."/>
            <person name="Gohl D.M."/>
        </authorList>
    </citation>
    <scope>NUCLEOTIDE SEQUENCE</scope>
    <source>
        <strain evidence="1">Duluth1</strain>
        <tissue evidence="1">Whole animal</tissue>
    </source>
</reference>
<name>A0A9D4JSY3_DREPO</name>
<dbReference type="Proteomes" id="UP000828390">
    <property type="component" value="Unassembled WGS sequence"/>
</dbReference>
<comment type="caution">
    <text evidence="1">The sequence shown here is derived from an EMBL/GenBank/DDBJ whole genome shotgun (WGS) entry which is preliminary data.</text>
</comment>
<organism evidence="1 2">
    <name type="scientific">Dreissena polymorpha</name>
    <name type="common">Zebra mussel</name>
    <name type="synonym">Mytilus polymorpha</name>
    <dbReference type="NCBI Taxonomy" id="45954"/>
    <lineage>
        <taxon>Eukaryota</taxon>
        <taxon>Metazoa</taxon>
        <taxon>Spiralia</taxon>
        <taxon>Lophotrochozoa</taxon>
        <taxon>Mollusca</taxon>
        <taxon>Bivalvia</taxon>
        <taxon>Autobranchia</taxon>
        <taxon>Heteroconchia</taxon>
        <taxon>Euheterodonta</taxon>
        <taxon>Imparidentia</taxon>
        <taxon>Neoheterodontei</taxon>
        <taxon>Myida</taxon>
        <taxon>Dreissenoidea</taxon>
        <taxon>Dreissenidae</taxon>
        <taxon>Dreissena</taxon>
    </lineage>
</organism>
<evidence type="ECO:0000313" key="2">
    <source>
        <dbReference type="Proteomes" id="UP000828390"/>
    </source>
</evidence>